<accession>A0ABW6AEL7</accession>
<feature type="signal peptide" evidence="1">
    <location>
        <begin position="1"/>
        <end position="21"/>
    </location>
</feature>
<organism evidence="2 3">
    <name type="scientific">Spirosoma flavum</name>
    <dbReference type="NCBI Taxonomy" id="2048557"/>
    <lineage>
        <taxon>Bacteria</taxon>
        <taxon>Pseudomonadati</taxon>
        <taxon>Bacteroidota</taxon>
        <taxon>Cytophagia</taxon>
        <taxon>Cytophagales</taxon>
        <taxon>Cytophagaceae</taxon>
        <taxon>Spirosoma</taxon>
    </lineage>
</organism>
<dbReference type="EMBL" id="JBHUOM010000001">
    <property type="protein sequence ID" value="MFD2932170.1"/>
    <property type="molecule type" value="Genomic_DNA"/>
</dbReference>
<keyword evidence="1" id="KW-0732">Signal</keyword>
<name>A0ABW6AEL7_9BACT</name>
<reference evidence="3" key="1">
    <citation type="journal article" date="2019" name="Int. J. Syst. Evol. Microbiol.">
        <title>The Global Catalogue of Microorganisms (GCM) 10K type strain sequencing project: providing services to taxonomists for standard genome sequencing and annotation.</title>
        <authorList>
            <consortium name="The Broad Institute Genomics Platform"/>
            <consortium name="The Broad Institute Genome Sequencing Center for Infectious Disease"/>
            <person name="Wu L."/>
            <person name="Ma J."/>
        </authorList>
    </citation>
    <scope>NUCLEOTIDE SEQUENCE [LARGE SCALE GENOMIC DNA]</scope>
    <source>
        <strain evidence="3">KCTC 52490</strain>
    </source>
</reference>
<keyword evidence="3" id="KW-1185">Reference proteome</keyword>
<dbReference type="RefSeq" id="WP_381496354.1">
    <property type="nucleotide sequence ID" value="NZ_JBHUOM010000001.1"/>
</dbReference>
<evidence type="ECO:0000256" key="1">
    <source>
        <dbReference type="SAM" id="SignalP"/>
    </source>
</evidence>
<evidence type="ECO:0000313" key="3">
    <source>
        <dbReference type="Proteomes" id="UP001597512"/>
    </source>
</evidence>
<sequence>MRDRTIVSLLLLLLLSQCSQKETVVAPQIAHLIGTWRLVEPDSSYAVTLHFAYDKDNPPHDITPFLASGKSSVNSYTLRLFATLDGMMSADNLASTKVGGTPEATTFEKTYFANLEAAVRYELTADNRLRLFHGGAPPHIMVYKRMN</sequence>
<proteinExistence type="predicted"/>
<feature type="chain" id="PRO_5047109562" evidence="1">
    <location>
        <begin position="22"/>
        <end position="147"/>
    </location>
</feature>
<dbReference type="Gene3D" id="2.40.128.270">
    <property type="match status" value="1"/>
</dbReference>
<gene>
    <name evidence="2" type="ORF">ACFS25_00165</name>
</gene>
<evidence type="ECO:0000313" key="2">
    <source>
        <dbReference type="EMBL" id="MFD2932170.1"/>
    </source>
</evidence>
<dbReference type="Proteomes" id="UP001597512">
    <property type="component" value="Unassembled WGS sequence"/>
</dbReference>
<protein>
    <submittedName>
        <fullName evidence="2">META domain-containing protein</fullName>
    </submittedName>
</protein>
<dbReference type="InterPro" id="IPR038670">
    <property type="entry name" value="HslJ-like_sf"/>
</dbReference>
<comment type="caution">
    <text evidence="2">The sequence shown here is derived from an EMBL/GenBank/DDBJ whole genome shotgun (WGS) entry which is preliminary data.</text>
</comment>